<comment type="subcellular location">
    <subcellularLocation>
        <location evidence="1">Cell membrane</location>
        <topology evidence="1">Multi-pass membrane protein</topology>
    </subcellularLocation>
</comment>
<evidence type="ECO:0000313" key="13">
    <source>
        <dbReference type="Proteomes" id="UP000829494"/>
    </source>
</evidence>
<keyword evidence="6 10" id="KW-0812">Transmembrane</keyword>
<sequence>MSTTVAEILSLLLLVCVLVFAVRRPGGAPEAVVAVPAAGLLVVAGAVSPSAAWQQVHTLLPVVGFLAAVLVLAHLCAREGLFEAAGAALARRCAGRPRLLLAGVFVLAAAVTAVLSLDATVVLLTPVIVATAAHARARARPHLYACAHLANSASLLLPVSNLTNLLALGAAGLSFTRFAALMALPWVVAVVFEYVVFRRFFGAELREDAGDGAPRTGTAGDGDTPDPPPLPVFALVVLSLTLAGFVVTSFAGLNPAWAALAGVLVLGIRALARRETTVTGVVGAAKPFFCLFVLALGIVVQAVVDNGLGDAVDRLLPAGSSLPALLGVAAFAALLANVINNLPAVLALLPVAAHGGAGPVLAVLIGVNLGPNLTYVGSLATLLWRRTLQDRGNAPDVGTFTRLGLLTVPAGLVLSTLALWGALQVIGA</sequence>
<evidence type="ECO:0000256" key="4">
    <source>
        <dbReference type="ARBA" id="ARBA00022448"/>
    </source>
</evidence>
<organism evidence="12 13">
    <name type="scientific">Streptomyces rimosus subsp. rimosus</name>
    <dbReference type="NCBI Taxonomy" id="132474"/>
    <lineage>
        <taxon>Bacteria</taxon>
        <taxon>Bacillati</taxon>
        <taxon>Actinomycetota</taxon>
        <taxon>Actinomycetes</taxon>
        <taxon>Kitasatosporales</taxon>
        <taxon>Streptomycetaceae</taxon>
        <taxon>Streptomyces</taxon>
    </lineage>
</organism>
<feature type="transmembrane region" description="Helical" evidence="10">
    <location>
        <begin position="324"/>
        <end position="349"/>
    </location>
</feature>
<dbReference type="Pfam" id="PF03600">
    <property type="entry name" value="CitMHS"/>
    <property type="match status" value="1"/>
</dbReference>
<dbReference type="InterPro" id="IPR004680">
    <property type="entry name" value="Cit_transptr-like_dom"/>
</dbReference>
<evidence type="ECO:0000259" key="11">
    <source>
        <dbReference type="Pfam" id="PF03600"/>
    </source>
</evidence>
<evidence type="ECO:0000256" key="1">
    <source>
        <dbReference type="ARBA" id="ARBA00004651"/>
    </source>
</evidence>
<evidence type="ECO:0000256" key="2">
    <source>
        <dbReference type="ARBA" id="ARBA00006433"/>
    </source>
</evidence>
<protein>
    <submittedName>
        <fullName evidence="12">Arsenical pump membrane protein</fullName>
    </submittedName>
</protein>
<evidence type="ECO:0000256" key="3">
    <source>
        <dbReference type="ARBA" id="ARBA00009843"/>
    </source>
</evidence>
<keyword evidence="5" id="KW-1003">Cell membrane</keyword>
<dbReference type="InterPro" id="IPR000802">
    <property type="entry name" value="Arsenical_pump_ArsB"/>
</dbReference>
<accession>A0ABY3ZBQ6</accession>
<dbReference type="EMBL" id="CP094298">
    <property type="protein sequence ID" value="UNZ07607.1"/>
    <property type="molecule type" value="Genomic_DNA"/>
</dbReference>
<keyword evidence="9 10" id="KW-0472">Membrane</keyword>
<feature type="transmembrane region" description="Helical" evidence="10">
    <location>
        <begin position="98"/>
        <end position="115"/>
    </location>
</feature>
<keyword evidence="13" id="KW-1185">Reference proteome</keyword>
<dbReference type="RefSeq" id="WP_003982334.1">
    <property type="nucleotide sequence ID" value="NZ_CP043497.1"/>
</dbReference>
<feature type="transmembrane region" description="Helical" evidence="10">
    <location>
        <begin position="232"/>
        <end position="250"/>
    </location>
</feature>
<dbReference type="PANTHER" id="PTHR43302">
    <property type="entry name" value="TRANSPORTER ARSB-RELATED"/>
    <property type="match status" value="1"/>
</dbReference>
<feature type="transmembrane region" description="Helical" evidence="10">
    <location>
        <begin position="403"/>
        <end position="423"/>
    </location>
</feature>
<dbReference type="Proteomes" id="UP000829494">
    <property type="component" value="Chromosome"/>
</dbReference>
<keyword evidence="7" id="KW-0059">Arsenical resistance</keyword>
<feature type="transmembrane region" description="Helical" evidence="10">
    <location>
        <begin position="58"/>
        <end position="77"/>
    </location>
</feature>
<dbReference type="PRINTS" id="PR00758">
    <property type="entry name" value="ARSENICPUMP"/>
</dbReference>
<reference evidence="12 13" key="1">
    <citation type="submission" date="2022-03" db="EMBL/GenBank/DDBJ databases">
        <title>Complete genome of Streptomyces rimosus ssp. rimosus R7 (=ATCC 10970).</title>
        <authorList>
            <person name="Beganovic S."/>
            <person name="Ruckert C."/>
            <person name="Busche T."/>
            <person name="Kalinowski J."/>
            <person name="Wittmann C."/>
        </authorList>
    </citation>
    <scope>NUCLEOTIDE SEQUENCE [LARGE SCALE GENOMIC DNA]</scope>
    <source>
        <strain evidence="12 13">R7</strain>
    </source>
</reference>
<gene>
    <name evidence="12" type="primary">arsB</name>
    <name evidence="12" type="ORF">SRIMR7_36180</name>
</gene>
<keyword evidence="4" id="KW-0813">Transport</keyword>
<keyword evidence="8 10" id="KW-1133">Transmembrane helix</keyword>
<evidence type="ECO:0000256" key="10">
    <source>
        <dbReference type="SAM" id="Phobius"/>
    </source>
</evidence>
<evidence type="ECO:0000256" key="8">
    <source>
        <dbReference type="ARBA" id="ARBA00022989"/>
    </source>
</evidence>
<comment type="similarity">
    <text evidence="3">Belongs to the CitM (TC 2.A.11) transporter family.</text>
</comment>
<evidence type="ECO:0000256" key="7">
    <source>
        <dbReference type="ARBA" id="ARBA00022849"/>
    </source>
</evidence>
<comment type="similarity">
    <text evidence="2">Belongs to the ArsB family.</text>
</comment>
<evidence type="ECO:0000256" key="6">
    <source>
        <dbReference type="ARBA" id="ARBA00022692"/>
    </source>
</evidence>
<name>A0ABY3ZBQ6_STRRM</name>
<evidence type="ECO:0000313" key="12">
    <source>
        <dbReference type="EMBL" id="UNZ07607.1"/>
    </source>
</evidence>
<evidence type="ECO:0000256" key="5">
    <source>
        <dbReference type="ARBA" id="ARBA00022475"/>
    </source>
</evidence>
<dbReference type="PANTHER" id="PTHR43302:SF5">
    <property type="entry name" value="TRANSPORTER ARSB-RELATED"/>
    <property type="match status" value="1"/>
</dbReference>
<feature type="transmembrane region" description="Helical" evidence="10">
    <location>
        <begin position="256"/>
        <end position="272"/>
    </location>
</feature>
<dbReference type="GeneID" id="66853249"/>
<feature type="transmembrane region" description="Helical" evidence="10">
    <location>
        <begin position="284"/>
        <end position="304"/>
    </location>
</feature>
<feature type="transmembrane region" description="Helical" evidence="10">
    <location>
        <begin position="178"/>
        <end position="197"/>
    </location>
</feature>
<proteinExistence type="inferred from homology"/>
<feature type="domain" description="Citrate transporter-like" evidence="11">
    <location>
        <begin position="25"/>
        <end position="354"/>
    </location>
</feature>
<evidence type="ECO:0000256" key="9">
    <source>
        <dbReference type="ARBA" id="ARBA00023136"/>
    </source>
</evidence>